<evidence type="ECO:0000313" key="3">
    <source>
        <dbReference type="Proteomes" id="UP000235925"/>
    </source>
</evidence>
<gene>
    <name evidence="2" type="ORF">CXK92_08930</name>
</gene>
<feature type="transmembrane region" description="Helical" evidence="1">
    <location>
        <begin position="38"/>
        <end position="57"/>
    </location>
</feature>
<name>A0A2N8S170_STUST</name>
<dbReference type="RefSeq" id="WP_102824695.1">
    <property type="nucleotide sequence ID" value="NZ_CP139348.1"/>
</dbReference>
<comment type="caution">
    <text evidence="2">The sequence shown here is derived from an EMBL/GenBank/DDBJ whole genome shotgun (WGS) entry which is preliminary data.</text>
</comment>
<evidence type="ECO:0000313" key="2">
    <source>
        <dbReference type="EMBL" id="PNF80346.1"/>
    </source>
</evidence>
<keyword evidence="1" id="KW-0812">Transmembrane</keyword>
<dbReference type="Proteomes" id="UP000235925">
    <property type="component" value="Unassembled WGS sequence"/>
</dbReference>
<evidence type="ECO:0000256" key="1">
    <source>
        <dbReference type="SAM" id="Phobius"/>
    </source>
</evidence>
<dbReference type="AlphaFoldDB" id="A0A2N8S170"/>
<dbReference type="EMBL" id="POUN01000003">
    <property type="protein sequence ID" value="PNF80346.1"/>
    <property type="molecule type" value="Genomic_DNA"/>
</dbReference>
<keyword evidence="1" id="KW-0472">Membrane</keyword>
<organism evidence="2 3">
    <name type="scientific">Stutzerimonas stutzeri</name>
    <name type="common">Pseudomonas stutzeri</name>
    <dbReference type="NCBI Taxonomy" id="316"/>
    <lineage>
        <taxon>Bacteria</taxon>
        <taxon>Pseudomonadati</taxon>
        <taxon>Pseudomonadota</taxon>
        <taxon>Gammaproteobacteria</taxon>
        <taxon>Pseudomonadales</taxon>
        <taxon>Pseudomonadaceae</taxon>
        <taxon>Stutzerimonas</taxon>
    </lineage>
</organism>
<feature type="transmembrane region" description="Helical" evidence="1">
    <location>
        <begin position="113"/>
        <end position="130"/>
    </location>
</feature>
<reference evidence="2 3" key="1">
    <citation type="submission" date="2018-01" db="EMBL/GenBank/DDBJ databases">
        <title>Denitrification phenotypes of diverse strains of Pseudomonas stutzeri.</title>
        <authorList>
            <person name="Milligan D.A."/>
            <person name="Bergaust L."/>
            <person name="Bakken L.R."/>
            <person name="Frostegard A."/>
        </authorList>
    </citation>
    <scope>NUCLEOTIDE SEQUENCE [LARGE SCALE GENOMIC DNA]</scope>
    <source>
        <strain evidence="2 3">KC</strain>
    </source>
</reference>
<accession>A0A2N8S170</accession>
<proteinExistence type="predicted"/>
<sequence>MTRAAARRQLARDGWLHTLLMVLPVLILGRASVVLADWGLPLFAAGLVSLFFSLRAFTRFKHALIATEQALNSPAEADAWSHLRRVRRRGLLVASLPAWFAAAGALLGMEPVARLLLVFGSLVLLVLYRIPRHLH</sequence>
<protein>
    <recommendedName>
        <fullName evidence="4">MFS transporter</fullName>
    </recommendedName>
</protein>
<dbReference type="OrthoDB" id="7030977at2"/>
<keyword evidence="1" id="KW-1133">Transmembrane helix</keyword>
<feature type="transmembrane region" description="Helical" evidence="1">
    <location>
        <begin position="90"/>
        <end position="107"/>
    </location>
</feature>
<feature type="transmembrane region" description="Helical" evidence="1">
    <location>
        <begin position="14"/>
        <end position="32"/>
    </location>
</feature>
<evidence type="ECO:0008006" key="4">
    <source>
        <dbReference type="Google" id="ProtNLM"/>
    </source>
</evidence>